<evidence type="ECO:0000313" key="7">
    <source>
        <dbReference type="Proteomes" id="UP000325690"/>
    </source>
</evidence>
<dbReference type="Pfam" id="PF00440">
    <property type="entry name" value="TetR_N"/>
    <property type="match status" value="1"/>
</dbReference>
<dbReference type="PANTHER" id="PTHR30055">
    <property type="entry name" value="HTH-TYPE TRANSCRIPTIONAL REGULATOR RUTR"/>
    <property type="match status" value="1"/>
</dbReference>
<feature type="DNA-binding region" description="H-T-H motif" evidence="4">
    <location>
        <begin position="31"/>
        <end position="50"/>
    </location>
</feature>
<dbReference type="SUPFAM" id="SSF48498">
    <property type="entry name" value="Tetracyclin repressor-like, C-terminal domain"/>
    <property type="match status" value="1"/>
</dbReference>
<dbReference type="GO" id="GO:0000976">
    <property type="term" value="F:transcription cis-regulatory region binding"/>
    <property type="evidence" value="ECO:0007669"/>
    <property type="project" value="TreeGrafter"/>
</dbReference>
<dbReference type="InterPro" id="IPR054126">
    <property type="entry name" value="CprB_TetR_C"/>
</dbReference>
<feature type="domain" description="HTH tetR-type" evidence="5">
    <location>
        <begin position="8"/>
        <end position="68"/>
    </location>
</feature>
<evidence type="ECO:0000256" key="4">
    <source>
        <dbReference type="PROSITE-ProRule" id="PRU00335"/>
    </source>
</evidence>
<dbReference type="GeneID" id="74302247"/>
<reference evidence="6 7" key="1">
    <citation type="submission" date="2012-10" db="EMBL/GenBank/DDBJ databases">
        <title>The draft sequence of the Mycobacterium pheli genome.</title>
        <authorList>
            <person name="Pettersson B.M.F."/>
            <person name="Das S."/>
            <person name="Dasgupta S."/>
            <person name="Bhattacharya A."/>
            <person name="Kirsebom L.A."/>
        </authorList>
    </citation>
    <scope>NUCLEOTIDE SEQUENCE [LARGE SCALE GENOMIC DNA]</scope>
    <source>
        <strain evidence="6 7">CCUG 21000</strain>
    </source>
</reference>
<dbReference type="PRINTS" id="PR00455">
    <property type="entry name" value="HTHTETR"/>
</dbReference>
<name>A0A5N5USF6_MYCPH</name>
<dbReference type="PROSITE" id="PS50977">
    <property type="entry name" value="HTH_TETR_2"/>
    <property type="match status" value="1"/>
</dbReference>
<dbReference type="InterPro" id="IPR047923">
    <property type="entry name" value="ArpA-like"/>
</dbReference>
<keyword evidence="1" id="KW-0805">Transcription regulation</keyword>
<dbReference type="InterPro" id="IPR036271">
    <property type="entry name" value="Tet_transcr_reg_TetR-rel_C_sf"/>
</dbReference>
<proteinExistence type="predicted"/>
<dbReference type="GO" id="GO:0003700">
    <property type="term" value="F:DNA-binding transcription factor activity"/>
    <property type="evidence" value="ECO:0007669"/>
    <property type="project" value="TreeGrafter"/>
</dbReference>
<dbReference type="EMBL" id="ANBP01000055">
    <property type="protein sequence ID" value="KAB7751429.1"/>
    <property type="molecule type" value="Genomic_DNA"/>
</dbReference>
<dbReference type="InterPro" id="IPR009057">
    <property type="entry name" value="Homeodomain-like_sf"/>
</dbReference>
<dbReference type="SUPFAM" id="SSF46689">
    <property type="entry name" value="Homeodomain-like"/>
    <property type="match status" value="1"/>
</dbReference>
<dbReference type="InterPro" id="IPR050109">
    <property type="entry name" value="HTH-type_TetR-like_transc_reg"/>
</dbReference>
<dbReference type="NCBIfam" id="NF041196">
    <property type="entry name" value="ScbR_bind_reg"/>
    <property type="match status" value="1"/>
</dbReference>
<evidence type="ECO:0000256" key="3">
    <source>
        <dbReference type="ARBA" id="ARBA00023163"/>
    </source>
</evidence>
<keyword evidence="2 4" id="KW-0238">DNA-binding</keyword>
<dbReference type="InterPro" id="IPR001647">
    <property type="entry name" value="HTH_TetR"/>
</dbReference>
<protein>
    <submittedName>
        <fullName evidence="6">TetR family transcriptional regulator</fullName>
    </submittedName>
</protein>
<dbReference type="PANTHER" id="PTHR30055:SF234">
    <property type="entry name" value="HTH-TYPE TRANSCRIPTIONAL REGULATOR BETI"/>
    <property type="match status" value="1"/>
</dbReference>
<accession>A0A5N5USF6</accession>
<dbReference type="RefSeq" id="WP_003887795.1">
    <property type="nucleotide sequence ID" value="NZ_ANBO01000002.1"/>
</dbReference>
<keyword evidence="7" id="KW-1185">Reference proteome</keyword>
<evidence type="ECO:0000256" key="2">
    <source>
        <dbReference type="ARBA" id="ARBA00023125"/>
    </source>
</evidence>
<comment type="caution">
    <text evidence="6">The sequence shown here is derived from an EMBL/GenBank/DDBJ whole genome shotgun (WGS) entry which is preliminary data.</text>
</comment>
<dbReference type="Pfam" id="PF21935">
    <property type="entry name" value="TetR_C_45"/>
    <property type="match status" value="1"/>
</dbReference>
<evidence type="ECO:0000313" key="6">
    <source>
        <dbReference type="EMBL" id="KAB7751429.1"/>
    </source>
</evidence>
<dbReference type="Proteomes" id="UP000325690">
    <property type="component" value="Unassembled WGS sequence"/>
</dbReference>
<sequence length="223" mass="24279">MVRQARSEATRRRIIAAAVELFNDAGYPATGLGDIIDRARMTKGALYYHFDSKEALAMAIIEEGTVKLLGAFDRDSSAPALERLIHGSFLVADLLSTDDVARCGGHLLRVIGDFNSIAATVYTGWLEAFVARVVEAAEEGDLRPDVDPQAIGETVMCAMLGLEVLTTAIDSRDGVLERLARVWGLLLPTIVAEESLPYFQEYLARESMRHVPDSTSTDSTSTD</sequence>
<evidence type="ECO:0000256" key="1">
    <source>
        <dbReference type="ARBA" id="ARBA00023015"/>
    </source>
</evidence>
<evidence type="ECO:0000259" key="5">
    <source>
        <dbReference type="PROSITE" id="PS50977"/>
    </source>
</evidence>
<dbReference type="AlphaFoldDB" id="A0A5N5USF6"/>
<organism evidence="6 7">
    <name type="scientific">Mycolicibacterium phlei DSM 43239 = CCUG 21000</name>
    <dbReference type="NCBI Taxonomy" id="1226750"/>
    <lineage>
        <taxon>Bacteria</taxon>
        <taxon>Bacillati</taxon>
        <taxon>Actinomycetota</taxon>
        <taxon>Actinomycetes</taxon>
        <taxon>Mycobacteriales</taxon>
        <taxon>Mycobacteriaceae</taxon>
        <taxon>Mycolicibacterium</taxon>
    </lineage>
</organism>
<gene>
    <name evidence="6" type="ORF">MPHL21000_24820</name>
</gene>
<dbReference type="Gene3D" id="1.10.357.10">
    <property type="entry name" value="Tetracycline Repressor, domain 2"/>
    <property type="match status" value="1"/>
</dbReference>
<keyword evidence="3" id="KW-0804">Transcription</keyword>